<keyword evidence="1" id="KW-1133">Transmembrane helix</keyword>
<sequence>MNKILQKLNDNKIVSLIKDYSSFFLLIITILGGAKQFAVLFYYSSNLTQYFSVSQVLIDGIALIIKFCIFLLGIFFYLSLFNYYGRLRHIIFFSLLQALLFIPLTLSKISNLGFVIVNLFIIIIMGMLFTAIYINSKNEVQIDYESKYDGRIISISFFILCIAYIFFSEKKPNDIVNINVNTSKVRNKLPNAELIYFNDTYLIYGIRIKEKTPDYKKLYDSLKNKPNFDKRLLVIPPNRGGTSYSGFYIQKHETLFTD</sequence>
<dbReference type="SUPFAM" id="SSF103473">
    <property type="entry name" value="MFS general substrate transporter"/>
    <property type="match status" value="1"/>
</dbReference>
<evidence type="ECO:0000313" key="2">
    <source>
        <dbReference type="EMBL" id="KFE98148.1"/>
    </source>
</evidence>
<keyword evidence="3" id="KW-1185">Reference proteome</keyword>
<feature type="transmembrane region" description="Helical" evidence="1">
    <location>
        <begin position="112"/>
        <end position="136"/>
    </location>
</feature>
<feature type="transmembrane region" description="Helical" evidence="1">
    <location>
        <begin position="56"/>
        <end position="78"/>
    </location>
</feature>
<dbReference type="InterPro" id="IPR036259">
    <property type="entry name" value="MFS_trans_sf"/>
</dbReference>
<reference evidence="2 3" key="1">
    <citation type="submission" date="2014-07" db="EMBL/GenBank/DDBJ databases">
        <title>Genome of Chryseobacterium formosense LMG 24722.</title>
        <authorList>
            <person name="Pipes S.E."/>
            <person name="Stropko S.J."/>
            <person name="Newman J.D."/>
        </authorList>
    </citation>
    <scope>NUCLEOTIDE SEQUENCE [LARGE SCALE GENOMIC DNA]</scope>
    <source>
        <strain evidence="2 3">LMG 24722</strain>
    </source>
</reference>
<feature type="transmembrane region" description="Helical" evidence="1">
    <location>
        <begin position="148"/>
        <end position="167"/>
    </location>
</feature>
<feature type="transmembrane region" description="Helical" evidence="1">
    <location>
        <begin position="20"/>
        <end position="44"/>
    </location>
</feature>
<dbReference type="EMBL" id="JPRP01000003">
    <property type="protein sequence ID" value="KFE98148.1"/>
    <property type="molecule type" value="Genomic_DNA"/>
</dbReference>
<evidence type="ECO:0000313" key="3">
    <source>
        <dbReference type="Proteomes" id="UP000028713"/>
    </source>
</evidence>
<dbReference type="Proteomes" id="UP000028713">
    <property type="component" value="Unassembled WGS sequence"/>
</dbReference>
<proteinExistence type="predicted"/>
<feature type="transmembrane region" description="Helical" evidence="1">
    <location>
        <begin position="90"/>
        <end position="106"/>
    </location>
</feature>
<dbReference type="OrthoDB" id="1368261at2"/>
<dbReference type="AlphaFoldDB" id="A0A085Z135"/>
<keyword evidence="1" id="KW-0812">Transmembrane</keyword>
<organism evidence="2 3">
    <name type="scientific">Chryseobacterium formosense</name>
    <dbReference type="NCBI Taxonomy" id="236814"/>
    <lineage>
        <taxon>Bacteria</taxon>
        <taxon>Pseudomonadati</taxon>
        <taxon>Bacteroidota</taxon>
        <taxon>Flavobacteriia</taxon>
        <taxon>Flavobacteriales</taxon>
        <taxon>Weeksellaceae</taxon>
        <taxon>Chryseobacterium group</taxon>
        <taxon>Chryseobacterium</taxon>
    </lineage>
</organism>
<gene>
    <name evidence="2" type="ORF">IX39_17295</name>
</gene>
<evidence type="ECO:0000256" key="1">
    <source>
        <dbReference type="SAM" id="Phobius"/>
    </source>
</evidence>
<name>A0A085Z135_9FLAO</name>
<protein>
    <submittedName>
        <fullName evidence="2">Uncharacterized protein</fullName>
    </submittedName>
</protein>
<comment type="caution">
    <text evidence="2">The sequence shown here is derived from an EMBL/GenBank/DDBJ whole genome shotgun (WGS) entry which is preliminary data.</text>
</comment>
<dbReference type="RefSeq" id="WP_034678667.1">
    <property type="nucleotide sequence ID" value="NZ_FPAP01000003.1"/>
</dbReference>
<keyword evidence="1" id="KW-0472">Membrane</keyword>
<accession>A0A085Z135</accession>